<organism evidence="1 2">
    <name type="scientific">Paractinoplanes brasiliensis</name>
    <dbReference type="NCBI Taxonomy" id="52695"/>
    <lineage>
        <taxon>Bacteria</taxon>
        <taxon>Bacillati</taxon>
        <taxon>Actinomycetota</taxon>
        <taxon>Actinomycetes</taxon>
        <taxon>Micromonosporales</taxon>
        <taxon>Micromonosporaceae</taxon>
        <taxon>Paractinoplanes</taxon>
    </lineage>
</organism>
<protein>
    <submittedName>
        <fullName evidence="1">Uncharacterized protein</fullName>
    </submittedName>
</protein>
<evidence type="ECO:0000313" key="1">
    <source>
        <dbReference type="EMBL" id="TDO32748.1"/>
    </source>
</evidence>
<evidence type="ECO:0000313" key="2">
    <source>
        <dbReference type="Proteomes" id="UP000294901"/>
    </source>
</evidence>
<comment type="caution">
    <text evidence="1">The sequence shown here is derived from an EMBL/GenBank/DDBJ whole genome shotgun (WGS) entry which is preliminary data.</text>
</comment>
<dbReference type="RefSeq" id="WP_133878680.1">
    <property type="nucleotide sequence ID" value="NZ_BOMD01000092.1"/>
</dbReference>
<dbReference type="EMBL" id="SNWR01000002">
    <property type="protein sequence ID" value="TDO32748.1"/>
    <property type="molecule type" value="Genomic_DNA"/>
</dbReference>
<dbReference type="AlphaFoldDB" id="A0A4V3C689"/>
<gene>
    <name evidence="1" type="ORF">C8E87_8220</name>
</gene>
<sequence>MISTEQCFQLYADVGLAILRAERGPGKAHLLRVFPEQGATLDEAVAAYKVLTSDGLEGTPAEMELLAAKLSAAGGSQAFRVARAGAATVR</sequence>
<reference evidence="1 2" key="1">
    <citation type="submission" date="2019-03" db="EMBL/GenBank/DDBJ databases">
        <title>Sequencing the genomes of 1000 actinobacteria strains.</title>
        <authorList>
            <person name="Klenk H.-P."/>
        </authorList>
    </citation>
    <scope>NUCLEOTIDE SEQUENCE [LARGE SCALE GENOMIC DNA]</scope>
    <source>
        <strain evidence="1 2">DSM 43805</strain>
    </source>
</reference>
<keyword evidence="2" id="KW-1185">Reference proteome</keyword>
<proteinExistence type="predicted"/>
<name>A0A4V3C689_9ACTN</name>
<dbReference type="Proteomes" id="UP000294901">
    <property type="component" value="Unassembled WGS sequence"/>
</dbReference>
<accession>A0A4V3C689</accession>